<dbReference type="EMBL" id="KV878210">
    <property type="protein sequence ID" value="OJJ39919.1"/>
    <property type="molecule type" value="Genomic_DNA"/>
</dbReference>
<feature type="region of interest" description="Disordered" evidence="1">
    <location>
        <begin position="89"/>
        <end position="116"/>
    </location>
</feature>
<dbReference type="Proteomes" id="UP000184383">
    <property type="component" value="Unassembled WGS sequence"/>
</dbReference>
<evidence type="ECO:0000313" key="2">
    <source>
        <dbReference type="EMBL" id="OJJ39919.1"/>
    </source>
</evidence>
<sequence length="274" mass="30077">MSAGPVCDMPDWQLLDSLDGAPFGLESSVINNELHQRQFSDNLGLFGLLPSQIYSPDGFMQHELNHELQEKSPDFFFHPLQTDMGIRDGRSQQSHSFQGHFSPGGIPEEQNHFSPSLDDLLRSTSQLATERALYMNAPMTSTPLDGAFPQTPFTPNFPPLLDPCSSPATSQSNNGSEDDQDLEIANFNFYSLPDGFPRSTPRQPLASDNTEDCLTPLEMPDGTTRLTSNWLPVDPEGGFTIGGPYDDNPLDMDPLAYGKNAFISADISVSNFAV</sequence>
<feature type="compositionally biased region" description="Low complexity" evidence="1">
    <location>
        <begin position="91"/>
        <end position="101"/>
    </location>
</feature>
<dbReference type="AlphaFoldDB" id="A0A1L9RYB2"/>
<name>A0A1L9RYB2_ASPWE</name>
<feature type="region of interest" description="Disordered" evidence="1">
    <location>
        <begin position="145"/>
        <end position="179"/>
    </location>
</feature>
<keyword evidence="3" id="KW-1185">Reference proteome</keyword>
<proteinExistence type="predicted"/>
<organism evidence="2 3">
    <name type="scientific">Aspergillus wentii DTO 134E9</name>
    <dbReference type="NCBI Taxonomy" id="1073089"/>
    <lineage>
        <taxon>Eukaryota</taxon>
        <taxon>Fungi</taxon>
        <taxon>Dikarya</taxon>
        <taxon>Ascomycota</taxon>
        <taxon>Pezizomycotina</taxon>
        <taxon>Eurotiomycetes</taxon>
        <taxon>Eurotiomycetidae</taxon>
        <taxon>Eurotiales</taxon>
        <taxon>Aspergillaceae</taxon>
        <taxon>Aspergillus</taxon>
        <taxon>Aspergillus subgen. Cremei</taxon>
    </lineage>
</organism>
<accession>A0A1L9RYB2</accession>
<dbReference type="RefSeq" id="XP_040693595.1">
    <property type="nucleotide sequence ID" value="XM_040830507.1"/>
</dbReference>
<protein>
    <submittedName>
        <fullName evidence="2">Uncharacterized protein</fullName>
    </submittedName>
</protein>
<gene>
    <name evidence="2" type="ORF">ASPWEDRAFT_169743</name>
</gene>
<reference evidence="3" key="1">
    <citation type="journal article" date="2017" name="Genome Biol.">
        <title>Comparative genomics reveals high biological diversity and specific adaptations in the industrially and medically important fungal genus Aspergillus.</title>
        <authorList>
            <person name="de Vries R.P."/>
            <person name="Riley R."/>
            <person name="Wiebenga A."/>
            <person name="Aguilar-Osorio G."/>
            <person name="Amillis S."/>
            <person name="Uchima C.A."/>
            <person name="Anderluh G."/>
            <person name="Asadollahi M."/>
            <person name="Askin M."/>
            <person name="Barry K."/>
            <person name="Battaglia E."/>
            <person name="Bayram O."/>
            <person name="Benocci T."/>
            <person name="Braus-Stromeyer S.A."/>
            <person name="Caldana C."/>
            <person name="Canovas D."/>
            <person name="Cerqueira G.C."/>
            <person name="Chen F."/>
            <person name="Chen W."/>
            <person name="Choi C."/>
            <person name="Clum A."/>
            <person name="Dos Santos R.A."/>
            <person name="Damasio A.R."/>
            <person name="Diallinas G."/>
            <person name="Emri T."/>
            <person name="Fekete E."/>
            <person name="Flipphi M."/>
            <person name="Freyberg S."/>
            <person name="Gallo A."/>
            <person name="Gournas C."/>
            <person name="Habgood R."/>
            <person name="Hainaut M."/>
            <person name="Harispe M.L."/>
            <person name="Henrissat B."/>
            <person name="Hilden K.S."/>
            <person name="Hope R."/>
            <person name="Hossain A."/>
            <person name="Karabika E."/>
            <person name="Karaffa L."/>
            <person name="Karanyi Z."/>
            <person name="Krasevec N."/>
            <person name="Kuo A."/>
            <person name="Kusch H."/>
            <person name="LaButti K."/>
            <person name="Lagendijk E.L."/>
            <person name="Lapidus A."/>
            <person name="Levasseur A."/>
            <person name="Lindquist E."/>
            <person name="Lipzen A."/>
            <person name="Logrieco A.F."/>
            <person name="MacCabe A."/>
            <person name="Maekelae M.R."/>
            <person name="Malavazi I."/>
            <person name="Melin P."/>
            <person name="Meyer V."/>
            <person name="Mielnichuk N."/>
            <person name="Miskei M."/>
            <person name="Molnar A.P."/>
            <person name="Mule G."/>
            <person name="Ngan C.Y."/>
            <person name="Orejas M."/>
            <person name="Orosz E."/>
            <person name="Ouedraogo J.P."/>
            <person name="Overkamp K.M."/>
            <person name="Park H.-S."/>
            <person name="Perrone G."/>
            <person name="Piumi F."/>
            <person name="Punt P.J."/>
            <person name="Ram A.F."/>
            <person name="Ramon A."/>
            <person name="Rauscher S."/>
            <person name="Record E."/>
            <person name="Riano-Pachon D.M."/>
            <person name="Robert V."/>
            <person name="Roehrig J."/>
            <person name="Ruller R."/>
            <person name="Salamov A."/>
            <person name="Salih N.S."/>
            <person name="Samson R.A."/>
            <person name="Sandor E."/>
            <person name="Sanguinetti M."/>
            <person name="Schuetze T."/>
            <person name="Sepcic K."/>
            <person name="Shelest E."/>
            <person name="Sherlock G."/>
            <person name="Sophianopoulou V."/>
            <person name="Squina F.M."/>
            <person name="Sun H."/>
            <person name="Susca A."/>
            <person name="Todd R.B."/>
            <person name="Tsang A."/>
            <person name="Unkles S.E."/>
            <person name="van de Wiele N."/>
            <person name="van Rossen-Uffink D."/>
            <person name="Oliveira J.V."/>
            <person name="Vesth T.C."/>
            <person name="Visser J."/>
            <person name="Yu J.-H."/>
            <person name="Zhou M."/>
            <person name="Andersen M.R."/>
            <person name="Archer D.B."/>
            <person name="Baker S.E."/>
            <person name="Benoit I."/>
            <person name="Brakhage A.A."/>
            <person name="Braus G.H."/>
            <person name="Fischer R."/>
            <person name="Frisvad J.C."/>
            <person name="Goldman G.H."/>
            <person name="Houbraken J."/>
            <person name="Oakley B."/>
            <person name="Pocsi I."/>
            <person name="Scazzocchio C."/>
            <person name="Seiboth B."/>
            <person name="vanKuyk P.A."/>
            <person name="Wortman J."/>
            <person name="Dyer P.S."/>
            <person name="Grigoriev I.V."/>
        </authorList>
    </citation>
    <scope>NUCLEOTIDE SEQUENCE [LARGE SCALE GENOMIC DNA]</scope>
    <source>
        <strain evidence="3">DTO 134E9</strain>
    </source>
</reference>
<feature type="region of interest" description="Disordered" evidence="1">
    <location>
        <begin position="193"/>
        <end position="213"/>
    </location>
</feature>
<dbReference type="GeneID" id="63746355"/>
<feature type="compositionally biased region" description="Polar residues" evidence="1">
    <location>
        <begin position="166"/>
        <end position="175"/>
    </location>
</feature>
<dbReference type="VEuPathDB" id="FungiDB:ASPWEDRAFT_169743"/>
<dbReference type="OrthoDB" id="4509688at2759"/>
<evidence type="ECO:0000313" key="3">
    <source>
        <dbReference type="Proteomes" id="UP000184383"/>
    </source>
</evidence>
<evidence type="ECO:0000256" key="1">
    <source>
        <dbReference type="SAM" id="MobiDB-lite"/>
    </source>
</evidence>